<keyword evidence="1" id="KW-1133">Transmembrane helix</keyword>
<proteinExistence type="predicted"/>
<evidence type="ECO:0008006" key="4">
    <source>
        <dbReference type="Google" id="ProtNLM"/>
    </source>
</evidence>
<dbReference type="PANTHER" id="PTHR37814">
    <property type="entry name" value="CONSERVED MEMBRANE PROTEIN"/>
    <property type="match status" value="1"/>
</dbReference>
<name>A0A9X3JCX1_9LACT</name>
<feature type="transmembrane region" description="Helical" evidence="1">
    <location>
        <begin position="322"/>
        <end position="343"/>
    </location>
</feature>
<accession>A0A9X3JCX1</accession>
<evidence type="ECO:0000313" key="3">
    <source>
        <dbReference type="Proteomes" id="UP001146670"/>
    </source>
</evidence>
<feature type="transmembrane region" description="Helical" evidence="1">
    <location>
        <begin position="180"/>
        <end position="206"/>
    </location>
</feature>
<evidence type="ECO:0000256" key="1">
    <source>
        <dbReference type="SAM" id="Phobius"/>
    </source>
</evidence>
<evidence type="ECO:0000313" key="2">
    <source>
        <dbReference type="EMBL" id="MCZ0725188.1"/>
    </source>
</evidence>
<feature type="transmembrane region" description="Helical" evidence="1">
    <location>
        <begin position="139"/>
        <end position="160"/>
    </location>
</feature>
<keyword evidence="1" id="KW-0812">Transmembrane</keyword>
<dbReference type="RefSeq" id="WP_268751512.1">
    <property type="nucleotide sequence ID" value="NZ_JAPRFQ010000001.1"/>
</dbReference>
<feature type="transmembrane region" description="Helical" evidence="1">
    <location>
        <begin position="33"/>
        <end position="56"/>
    </location>
</feature>
<dbReference type="PANTHER" id="PTHR37814:SF1">
    <property type="entry name" value="MEMBRANE PROTEIN"/>
    <property type="match status" value="1"/>
</dbReference>
<reference evidence="2" key="1">
    <citation type="submission" date="2022-12" db="EMBL/GenBank/DDBJ databases">
        <title>Description and comparative metabolic analysis of Aerococcus sp. nov., isolated from the feces of a pig.</title>
        <authorList>
            <person name="Chang Y.-H."/>
        </authorList>
    </citation>
    <scope>NUCLEOTIDE SEQUENCE</scope>
    <source>
        <strain evidence="2">YH-aer222</strain>
    </source>
</reference>
<dbReference type="AlphaFoldDB" id="A0A9X3JCX1"/>
<comment type="caution">
    <text evidence="2">The sequence shown here is derived from an EMBL/GenBank/DDBJ whole genome shotgun (WGS) entry which is preliminary data.</text>
</comment>
<dbReference type="InterPro" id="IPR038728">
    <property type="entry name" value="YkvI-like"/>
</dbReference>
<organism evidence="2 3">
    <name type="scientific">Aerococcus kribbianus</name>
    <dbReference type="NCBI Taxonomy" id="2999064"/>
    <lineage>
        <taxon>Bacteria</taxon>
        <taxon>Bacillati</taxon>
        <taxon>Bacillota</taxon>
        <taxon>Bacilli</taxon>
        <taxon>Lactobacillales</taxon>
        <taxon>Aerococcaceae</taxon>
        <taxon>Aerococcus</taxon>
    </lineage>
</organism>
<keyword evidence="3" id="KW-1185">Reference proteome</keyword>
<protein>
    <recommendedName>
        <fullName evidence="4">Membrane protein YkvI</fullName>
    </recommendedName>
</protein>
<feature type="transmembrane region" description="Helical" evidence="1">
    <location>
        <begin position="297"/>
        <end position="316"/>
    </location>
</feature>
<feature type="transmembrane region" description="Helical" evidence="1">
    <location>
        <begin position="261"/>
        <end position="285"/>
    </location>
</feature>
<dbReference type="Proteomes" id="UP001146670">
    <property type="component" value="Unassembled WGS sequence"/>
</dbReference>
<sequence>MMKKFRIAMAFVGVLIGAGFASGQEMLQYFTAFGIWGIIGSLLSVFIFAFFGYSLIDLGHQFKAVSHRDVLEKIVPPIVGALIDIFLLLTLFGIGVVMIAGAGSNLNQQFGLPLWLGAAIVSLLVIIVGLLGTKRVIDAIGAMAPFLIALVVIIAATTIWTNPIDWQVLNTAARSLETPLPNWFISTLNYASVNLTTAAATSFLIGGQEEDGQVARQGGLLGGIITGLLIVFINFTLFIVSDQVAAYDMPMLQMAALLSPIVGVIMSVLIFLEIWNTAMSVLYSFVTSYVNPSKKQFNMLFITVICVAFVLSFGGFKDVIGFVYPAVGYGGFIILSLFVIAWFKMRRQS</sequence>
<feature type="transmembrane region" description="Helical" evidence="1">
    <location>
        <begin position="218"/>
        <end position="241"/>
    </location>
</feature>
<feature type="transmembrane region" description="Helical" evidence="1">
    <location>
        <begin position="112"/>
        <end position="132"/>
    </location>
</feature>
<feature type="transmembrane region" description="Helical" evidence="1">
    <location>
        <begin position="77"/>
        <end position="100"/>
    </location>
</feature>
<gene>
    <name evidence="2" type="ORF">OW157_01225</name>
</gene>
<keyword evidence="1" id="KW-0472">Membrane</keyword>
<dbReference type="EMBL" id="JAPRFR010000001">
    <property type="protein sequence ID" value="MCZ0725188.1"/>
    <property type="molecule type" value="Genomic_DNA"/>
</dbReference>